<dbReference type="RefSeq" id="WP_244772259.1">
    <property type="nucleotide sequence ID" value="NZ_CP094929.1"/>
</dbReference>
<organism evidence="2 3">
    <name type="scientific">Sphaerochaeta associata</name>
    <dbReference type="NCBI Taxonomy" id="1129264"/>
    <lineage>
        <taxon>Bacteria</taxon>
        <taxon>Pseudomonadati</taxon>
        <taxon>Spirochaetota</taxon>
        <taxon>Spirochaetia</taxon>
        <taxon>Spirochaetales</taxon>
        <taxon>Sphaerochaetaceae</taxon>
        <taxon>Sphaerochaeta</taxon>
    </lineage>
</organism>
<gene>
    <name evidence="2" type="ORF">MUG09_15025</name>
</gene>
<dbReference type="EMBL" id="CP094929">
    <property type="protein sequence ID" value="UOM50874.1"/>
    <property type="molecule type" value="Genomic_DNA"/>
</dbReference>
<sequence length="564" mass="63255">MKRIVLCLAVFIAFVIPLPASVGAQEVIPLASSVYEDMDLLYLLAGEGTPSGSRPWTKAEAQAILGRVQKEGLQAAALSLYESIEERVGAPLRWNFSDGFSLSAYADISVESYVHLNSDFSSYGAWDYSYVDRKPLLRLRLDMAVSDFFYTYSDLQYGYGLHTKDDTLDYLGADESVGALIPKDSKLYYVDENTTLVQYQKRYANNLISSSTHIDFQTPKRSVISLGGRQWNATFSRDRISWGNSKIGNFVLDDHVDFYEYLRFTTYSEYFKYEALAVFFDMNCVGSSKLRMLLAHRLEFRPWGKVSVAVSENVMYQDDTLDLRFLNPAFVYHNLNQREKFNAIAHIELAYVPFAGFRFYGQFALDQAVAPNEGDNPELPAWGLSLGADYATVLAQGVWQSSIEASLALPHMYRRDTVDFLMARRYAGLNNNAWNAIKLDYIGSPYGGDAFVLHAQTLYKVADRGSLSLAVTGVLKGDIDMFTELDDRSSGYGTTMFSEDVIHTSFIATLAGALDVGNLISFSTDWQVYSQVSLLARGSYLQSLQAFNSHAWDVQLVMGTSFSF</sequence>
<feature type="signal peptide" evidence="1">
    <location>
        <begin position="1"/>
        <end position="24"/>
    </location>
</feature>
<evidence type="ECO:0008006" key="4">
    <source>
        <dbReference type="Google" id="ProtNLM"/>
    </source>
</evidence>
<dbReference type="InterPro" id="IPR038636">
    <property type="entry name" value="Wzi_sf"/>
</dbReference>
<evidence type="ECO:0000313" key="3">
    <source>
        <dbReference type="Proteomes" id="UP000829708"/>
    </source>
</evidence>
<keyword evidence="3" id="KW-1185">Reference proteome</keyword>
<protein>
    <recommendedName>
        <fullName evidence="4">Capsule assembly protein Wzi</fullName>
    </recommendedName>
</protein>
<evidence type="ECO:0000313" key="2">
    <source>
        <dbReference type="EMBL" id="UOM50874.1"/>
    </source>
</evidence>
<dbReference type="Gene3D" id="2.40.160.130">
    <property type="entry name" value="Capsule assembly protein Wzi"/>
    <property type="match status" value="1"/>
</dbReference>
<accession>A0ABY4DCT9</accession>
<dbReference type="Proteomes" id="UP000829708">
    <property type="component" value="Chromosome"/>
</dbReference>
<proteinExistence type="predicted"/>
<evidence type="ECO:0000256" key="1">
    <source>
        <dbReference type="SAM" id="SignalP"/>
    </source>
</evidence>
<keyword evidence="1" id="KW-0732">Signal</keyword>
<feature type="chain" id="PRO_5045935810" description="Capsule assembly protein Wzi" evidence="1">
    <location>
        <begin position="25"/>
        <end position="564"/>
    </location>
</feature>
<name>A0ABY4DCT9_9SPIR</name>
<reference evidence="3" key="1">
    <citation type="journal article" date="2024" name="J Bioinform Genom">
        <title>Complete genome sequence of the type strain bacterium Sphaerochaeta associata GLS2t (VKM B-2742)t.</title>
        <authorList>
            <person name="Troshina O.Y."/>
            <person name="Tepeeva A.N."/>
            <person name="Arzamasceva V.O."/>
            <person name="Whitman W.B."/>
            <person name="Varghese N."/>
            <person name="Shapiro N."/>
            <person name="Woyke T."/>
            <person name="Kripides N.C."/>
            <person name="Vasilenko O.V."/>
        </authorList>
    </citation>
    <scope>NUCLEOTIDE SEQUENCE [LARGE SCALE GENOMIC DNA]</scope>
    <source>
        <strain evidence="3">GLS2T</strain>
    </source>
</reference>